<dbReference type="EMBL" id="CAACVJ010000032">
    <property type="protein sequence ID" value="VEP11937.1"/>
    <property type="molecule type" value="Genomic_DNA"/>
</dbReference>
<reference evidence="1 2" key="1">
    <citation type="submission" date="2019-01" db="EMBL/GenBank/DDBJ databases">
        <authorList>
            <person name="Brito A."/>
        </authorList>
    </citation>
    <scope>NUCLEOTIDE SEQUENCE [LARGE SCALE GENOMIC DNA]</scope>
    <source>
        <strain evidence="1">1</strain>
    </source>
</reference>
<organism evidence="1 2">
    <name type="scientific">Hyella patelloides LEGE 07179</name>
    <dbReference type="NCBI Taxonomy" id="945734"/>
    <lineage>
        <taxon>Bacteria</taxon>
        <taxon>Bacillati</taxon>
        <taxon>Cyanobacteriota</taxon>
        <taxon>Cyanophyceae</taxon>
        <taxon>Pleurocapsales</taxon>
        <taxon>Hyellaceae</taxon>
        <taxon>Hyella</taxon>
    </lineage>
</organism>
<evidence type="ECO:0000313" key="2">
    <source>
        <dbReference type="Proteomes" id="UP000320055"/>
    </source>
</evidence>
<keyword evidence="2" id="KW-1185">Reference proteome</keyword>
<evidence type="ECO:0000313" key="1">
    <source>
        <dbReference type="EMBL" id="VEP11937.1"/>
    </source>
</evidence>
<dbReference type="Proteomes" id="UP000320055">
    <property type="component" value="Unassembled WGS sequence"/>
</dbReference>
<sequence>MNQYNLTNIAWGLKNKLSNLLNRKGTVKELDFWLLEEISLSLCNHIIRQFLSKY</sequence>
<accession>A0A563VKR6</accession>
<proteinExistence type="predicted"/>
<name>A0A563VKR6_9CYAN</name>
<dbReference type="RefSeq" id="WP_186376015.1">
    <property type="nucleotide sequence ID" value="NZ_LR213880.1"/>
</dbReference>
<gene>
    <name evidence="1" type="ORF">H1P_1270012</name>
</gene>
<protein>
    <submittedName>
        <fullName evidence="1">Uncharacterized protein</fullName>
    </submittedName>
</protein>
<dbReference type="AlphaFoldDB" id="A0A563VKR6"/>